<proteinExistence type="inferred from homology"/>
<dbReference type="KEGG" id="rpc:RPC_3480"/>
<dbReference type="eggNOG" id="COG1028">
    <property type="taxonomic scope" value="Bacteria"/>
</dbReference>
<dbReference type="PANTHER" id="PTHR24321">
    <property type="entry name" value="DEHYDROGENASES, SHORT CHAIN"/>
    <property type="match status" value="1"/>
</dbReference>
<protein>
    <submittedName>
        <fullName evidence="4">Short-chain dehydrogenase/reductase SDR</fullName>
    </submittedName>
</protein>
<reference evidence="4" key="1">
    <citation type="submission" date="2006-03" db="EMBL/GenBank/DDBJ databases">
        <title>Complete sequence of Rhodopseudomonas palustris BisB18.</title>
        <authorList>
            <consortium name="US DOE Joint Genome Institute"/>
            <person name="Copeland A."/>
            <person name="Lucas S."/>
            <person name="Lapidus A."/>
            <person name="Barry K."/>
            <person name="Detter J.C."/>
            <person name="Glavina del Rio T."/>
            <person name="Hammon N."/>
            <person name="Israni S."/>
            <person name="Dalin E."/>
            <person name="Tice H."/>
            <person name="Pitluck S."/>
            <person name="Chain P."/>
            <person name="Malfatti S."/>
            <person name="Shin M."/>
            <person name="Vergez L."/>
            <person name="Schmutz J."/>
            <person name="Larimer F."/>
            <person name="Land M."/>
            <person name="Hauser L."/>
            <person name="Pelletier D.A."/>
            <person name="Kyrpides N."/>
            <person name="Anderson I."/>
            <person name="Oda Y."/>
            <person name="Harwood C.S."/>
            <person name="Richardson P."/>
        </authorList>
    </citation>
    <scope>NUCLEOTIDE SEQUENCE [LARGE SCALE GENOMIC DNA]</scope>
    <source>
        <strain evidence="4">BisB18</strain>
    </source>
</reference>
<dbReference type="InterPro" id="IPR057326">
    <property type="entry name" value="KR_dom"/>
</dbReference>
<dbReference type="InterPro" id="IPR002347">
    <property type="entry name" value="SDR_fam"/>
</dbReference>
<evidence type="ECO:0000259" key="3">
    <source>
        <dbReference type="SMART" id="SM00822"/>
    </source>
</evidence>
<dbReference type="InterPro" id="IPR036291">
    <property type="entry name" value="NAD(P)-bd_dom_sf"/>
</dbReference>
<dbReference type="CDD" id="cd05233">
    <property type="entry name" value="SDR_c"/>
    <property type="match status" value="1"/>
</dbReference>
<organism evidence="4">
    <name type="scientific">Rhodopseudomonas palustris (strain BisB18)</name>
    <dbReference type="NCBI Taxonomy" id="316056"/>
    <lineage>
        <taxon>Bacteria</taxon>
        <taxon>Pseudomonadati</taxon>
        <taxon>Pseudomonadota</taxon>
        <taxon>Alphaproteobacteria</taxon>
        <taxon>Hyphomicrobiales</taxon>
        <taxon>Nitrobacteraceae</taxon>
        <taxon>Rhodopseudomonas</taxon>
    </lineage>
</organism>
<gene>
    <name evidence="4" type="ordered locus">RPC_3480</name>
</gene>
<keyword evidence="2" id="KW-0560">Oxidoreductase</keyword>
<dbReference type="SMART" id="SM00822">
    <property type="entry name" value="PKS_KR"/>
    <property type="match status" value="1"/>
</dbReference>
<name>Q211B6_RHOPB</name>
<evidence type="ECO:0000256" key="1">
    <source>
        <dbReference type="ARBA" id="ARBA00006484"/>
    </source>
</evidence>
<sequence>MRIAIPRCGKRRAPTKREIRMGRLEGKSVIITGAGSGIGRAAALLFTKEGAQLIAVDRSDAVHDTVELVHRQGGTAEAVVADAGCERDVKAFVAKAVATHGRLDAIWANAGVSGGLVPLEEQTVEHWQEVLRINLIGPFLAIKHAMPQMIAQESGAIVLTASVAGLKAGASGHPYAASKAGVISLVQTTAYSLSGTGVRINAVCPGLIETGMTQPVFDHARARGTAHKIGQINPLKRAGQPHELAAMGLFLASDEASYVNGQAIAVDGGLTASMPYVGKPI</sequence>
<dbReference type="PANTHER" id="PTHR24321:SF15">
    <property type="entry name" value="OXIDOREDUCTASE UCPA"/>
    <property type="match status" value="1"/>
</dbReference>
<feature type="domain" description="Ketoreductase" evidence="3">
    <location>
        <begin position="27"/>
        <end position="206"/>
    </location>
</feature>
<dbReference type="Gene3D" id="3.40.50.720">
    <property type="entry name" value="NAD(P)-binding Rossmann-like Domain"/>
    <property type="match status" value="1"/>
</dbReference>
<dbReference type="HOGENOM" id="CLU_010194_1_0_5"/>
<dbReference type="Pfam" id="PF13561">
    <property type="entry name" value="adh_short_C2"/>
    <property type="match status" value="1"/>
</dbReference>
<dbReference type="PRINTS" id="PR00081">
    <property type="entry name" value="GDHRDH"/>
</dbReference>
<dbReference type="GO" id="GO:0016491">
    <property type="term" value="F:oxidoreductase activity"/>
    <property type="evidence" value="ECO:0007669"/>
    <property type="project" value="UniProtKB-KW"/>
</dbReference>
<dbReference type="STRING" id="316056.RPC_3480"/>
<dbReference type="AlphaFoldDB" id="Q211B6"/>
<accession>Q211B6</accession>
<evidence type="ECO:0000256" key="2">
    <source>
        <dbReference type="ARBA" id="ARBA00023002"/>
    </source>
</evidence>
<dbReference type="FunFam" id="3.40.50.720:FF:000084">
    <property type="entry name" value="Short-chain dehydrogenase reductase"/>
    <property type="match status" value="1"/>
</dbReference>
<evidence type="ECO:0000313" key="4">
    <source>
        <dbReference type="EMBL" id="ABD89020.1"/>
    </source>
</evidence>
<dbReference type="EMBL" id="CP000301">
    <property type="protein sequence ID" value="ABD89020.1"/>
    <property type="molecule type" value="Genomic_DNA"/>
</dbReference>
<comment type="similarity">
    <text evidence="1">Belongs to the short-chain dehydrogenases/reductases (SDR) family.</text>
</comment>
<dbReference type="SUPFAM" id="SSF51735">
    <property type="entry name" value="NAD(P)-binding Rossmann-fold domains"/>
    <property type="match status" value="1"/>
</dbReference>
<dbReference type="InterPro" id="IPR020904">
    <property type="entry name" value="Sc_DH/Rdtase_CS"/>
</dbReference>
<dbReference type="PRINTS" id="PR00080">
    <property type="entry name" value="SDRFAMILY"/>
</dbReference>
<dbReference type="PROSITE" id="PS00061">
    <property type="entry name" value="ADH_SHORT"/>
    <property type="match status" value="1"/>
</dbReference>